<accession>A0A0D8XCB8</accession>
<keyword evidence="3" id="KW-1185">Reference proteome</keyword>
<dbReference type="EMBL" id="KN716689">
    <property type="protein sequence ID" value="KJH42250.1"/>
    <property type="molecule type" value="Genomic_DNA"/>
</dbReference>
<dbReference type="AlphaFoldDB" id="A0A0D8XCB8"/>
<dbReference type="SUPFAM" id="SSF55797">
    <property type="entry name" value="PR-1-like"/>
    <property type="match status" value="1"/>
</dbReference>
<evidence type="ECO:0000313" key="3">
    <source>
        <dbReference type="Proteomes" id="UP000053766"/>
    </source>
</evidence>
<evidence type="ECO:0000313" key="2">
    <source>
        <dbReference type="EMBL" id="KJH42250.1"/>
    </source>
</evidence>
<evidence type="ECO:0000259" key="1">
    <source>
        <dbReference type="Pfam" id="PF00188"/>
    </source>
</evidence>
<name>A0A0D8XCB8_DICVI</name>
<proteinExistence type="predicted"/>
<organism evidence="2 3">
    <name type="scientific">Dictyocaulus viviparus</name>
    <name type="common">Bovine lungworm</name>
    <dbReference type="NCBI Taxonomy" id="29172"/>
    <lineage>
        <taxon>Eukaryota</taxon>
        <taxon>Metazoa</taxon>
        <taxon>Ecdysozoa</taxon>
        <taxon>Nematoda</taxon>
        <taxon>Chromadorea</taxon>
        <taxon>Rhabditida</taxon>
        <taxon>Rhabditina</taxon>
        <taxon>Rhabditomorpha</taxon>
        <taxon>Strongyloidea</taxon>
        <taxon>Metastrongylidae</taxon>
        <taxon>Dictyocaulus</taxon>
    </lineage>
</organism>
<sequence length="142" mass="16786">MLAHQRFASQLHIRNRLFMKLCDMIFNVRSKGTLRRDKVPPCVGANLMKEWRDYIVEYHNSLRSEVARGEFRKAGGEEFPKAINMYEMQYSCSLEVDANDEAKKCLTNPSSSEFKTSRRNVYKLRTTYVSSERFAMLVFRRR</sequence>
<dbReference type="Gene3D" id="3.40.33.10">
    <property type="entry name" value="CAP"/>
    <property type="match status" value="1"/>
</dbReference>
<dbReference type="Proteomes" id="UP000053766">
    <property type="component" value="Unassembled WGS sequence"/>
</dbReference>
<gene>
    <name evidence="2" type="ORF">DICVIV_11760</name>
</gene>
<reference evidence="2 3" key="1">
    <citation type="submission" date="2013-11" db="EMBL/GenBank/DDBJ databases">
        <title>Draft genome of the bovine lungworm Dictyocaulus viviparus.</title>
        <authorList>
            <person name="Mitreva M."/>
        </authorList>
    </citation>
    <scope>NUCLEOTIDE SEQUENCE [LARGE SCALE GENOMIC DNA]</scope>
    <source>
        <strain evidence="2 3">HannoverDv2000</strain>
    </source>
</reference>
<feature type="domain" description="SCP" evidence="1">
    <location>
        <begin position="56"/>
        <end position="124"/>
    </location>
</feature>
<dbReference type="InterPro" id="IPR014044">
    <property type="entry name" value="CAP_dom"/>
</dbReference>
<protein>
    <recommendedName>
        <fullName evidence="1">SCP domain-containing protein</fullName>
    </recommendedName>
</protein>
<reference evidence="3" key="2">
    <citation type="journal article" date="2016" name="Sci. Rep.">
        <title>Dictyocaulus viviparus genome, variome and transcriptome elucidate lungworm biology and support future intervention.</title>
        <authorList>
            <person name="McNulty S.N."/>
            <person name="Strube C."/>
            <person name="Rosa B.A."/>
            <person name="Martin J.C."/>
            <person name="Tyagi R."/>
            <person name="Choi Y.J."/>
            <person name="Wang Q."/>
            <person name="Hallsworth Pepin K."/>
            <person name="Zhang X."/>
            <person name="Ozersky P."/>
            <person name="Wilson R.K."/>
            <person name="Sternberg P.W."/>
            <person name="Gasser R.B."/>
            <person name="Mitreva M."/>
        </authorList>
    </citation>
    <scope>NUCLEOTIDE SEQUENCE [LARGE SCALE GENOMIC DNA]</scope>
    <source>
        <strain evidence="3">HannoverDv2000</strain>
    </source>
</reference>
<dbReference type="OrthoDB" id="5874910at2759"/>
<dbReference type="CDD" id="cd05380">
    <property type="entry name" value="CAP_euk"/>
    <property type="match status" value="1"/>
</dbReference>
<dbReference type="Pfam" id="PF00188">
    <property type="entry name" value="CAP"/>
    <property type="match status" value="1"/>
</dbReference>
<dbReference type="InterPro" id="IPR035940">
    <property type="entry name" value="CAP_sf"/>
</dbReference>